<comment type="caution">
    <text evidence="1">The sequence shown here is derived from an EMBL/GenBank/DDBJ whole genome shotgun (WGS) entry which is preliminary data.</text>
</comment>
<evidence type="ECO:0000313" key="2">
    <source>
        <dbReference type="Proteomes" id="UP000018721"/>
    </source>
</evidence>
<name>V9DW18_PHYNI</name>
<gene>
    <name evidence="1" type="ORF">F443_22669</name>
</gene>
<dbReference type="Proteomes" id="UP000018721">
    <property type="component" value="Unassembled WGS sequence"/>
</dbReference>
<dbReference type="HOGENOM" id="CLU_3393249_0_0_1"/>
<reference evidence="1 2" key="1">
    <citation type="submission" date="2013-11" db="EMBL/GenBank/DDBJ databases">
        <title>The Genome Sequence of Phytophthora parasitica P1569.</title>
        <authorList>
            <consortium name="The Broad Institute Genomics Platform"/>
            <person name="Russ C."/>
            <person name="Tyler B."/>
            <person name="Panabieres F."/>
            <person name="Shan W."/>
            <person name="Tripathy S."/>
            <person name="Grunwald N."/>
            <person name="Machado M."/>
            <person name="Johnson C.S."/>
            <person name="Arredondo F."/>
            <person name="Hong C."/>
            <person name="Coffey M."/>
            <person name="Young S.K."/>
            <person name="Zeng Q."/>
            <person name="Gargeya S."/>
            <person name="Fitzgerald M."/>
            <person name="Abouelleil A."/>
            <person name="Alvarado L."/>
            <person name="Chapman S.B."/>
            <person name="Gainer-Dewar J."/>
            <person name="Goldberg J."/>
            <person name="Griggs A."/>
            <person name="Gujja S."/>
            <person name="Hansen M."/>
            <person name="Howarth C."/>
            <person name="Imamovic A."/>
            <person name="Ireland A."/>
            <person name="Larimer J."/>
            <person name="McCowan C."/>
            <person name="Murphy C."/>
            <person name="Pearson M."/>
            <person name="Poon T.W."/>
            <person name="Priest M."/>
            <person name="Roberts A."/>
            <person name="Saif S."/>
            <person name="Shea T."/>
            <person name="Sykes S."/>
            <person name="Wortman J."/>
            <person name="Nusbaum C."/>
            <person name="Birren B."/>
        </authorList>
    </citation>
    <scope>NUCLEOTIDE SEQUENCE [LARGE SCALE GENOMIC DNA]</scope>
    <source>
        <strain evidence="1 2">P1569</strain>
    </source>
</reference>
<keyword evidence="2" id="KW-1185">Reference proteome</keyword>
<protein>
    <submittedName>
        <fullName evidence="1">Uncharacterized protein</fullName>
    </submittedName>
</protein>
<evidence type="ECO:0000313" key="1">
    <source>
        <dbReference type="EMBL" id="ETI30212.1"/>
    </source>
</evidence>
<sequence>MTLIIDADYVLIMRWHCPKKRLLRFQLLCTDC</sequence>
<proteinExistence type="predicted"/>
<organism evidence="1 2">
    <name type="scientific">Phytophthora nicotianae P1569</name>
    <dbReference type="NCBI Taxonomy" id="1317065"/>
    <lineage>
        <taxon>Eukaryota</taxon>
        <taxon>Sar</taxon>
        <taxon>Stramenopiles</taxon>
        <taxon>Oomycota</taxon>
        <taxon>Peronosporomycetes</taxon>
        <taxon>Peronosporales</taxon>
        <taxon>Peronosporaceae</taxon>
        <taxon>Phytophthora</taxon>
    </lineage>
</organism>
<dbReference type="EMBL" id="ANIZ01004334">
    <property type="protein sequence ID" value="ETI30212.1"/>
    <property type="molecule type" value="Genomic_DNA"/>
</dbReference>
<accession>V9DW18</accession>
<dbReference type="AlphaFoldDB" id="V9DW18"/>